<dbReference type="InterPro" id="IPR004107">
    <property type="entry name" value="Integrase_SAM-like_N"/>
</dbReference>
<dbReference type="RefSeq" id="WP_345605750.1">
    <property type="nucleotide sequence ID" value="NZ_BAABJO010000010.1"/>
</dbReference>
<dbReference type="PROSITE" id="PS51900">
    <property type="entry name" value="CB"/>
    <property type="match status" value="1"/>
</dbReference>
<dbReference type="EMBL" id="BAABJO010000010">
    <property type="protein sequence ID" value="GAA5121688.1"/>
    <property type="molecule type" value="Genomic_DNA"/>
</dbReference>
<accession>A0ABP9NK48</accession>
<proteinExistence type="inferred from homology"/>
<evidence type="ECO:0000256" key="2">
    <source>
        <dbReference type="ARBA" id="ARBA00022908"/>
    </source>
</evidence>
<dbReference type="InterPro" id="IPR044068">
    <property type="entry name" value="CB"/>
</dbReference>
<dbReference type="SUPFAM" id="SSF56349">
    <property type="entry name" value="DNA breaking-rejoining enzymes"/>
    <property type="match status" value="1"/>
</dbReference>
<keyword evidence="2" id="KW-0229">DNA integration</keyword>
<dbReference type="InterPro" id="IPR011010">
    <property type="entry name" value="DNA_brk_join_enz"/>
</dbReference>
<evidence type="ECO:0000256" key="3">
    <source>
        <dbReference type="ARBA" id="ARBA00023125"/>
    </source>
</evidence>
<dbReference type="PANTHER" id="PTHR30349:SF41">
    <property type="entry name" value="INTEGRASE_RECOMBINASE PROTEIN MJ0367-RELATED"/>
    <property type="match status" value="1"/>
</dbReference>
<keyword evidence="4" id="KW-0233">DNA recombination</keyword>
<dbReference type="Gene3D" id="1.10.443.10">
    <property type="entry name" value="Intergrase catalytic core"/>
    <property type="match status" value="1"/>
</dbReference>
<organism evidence="8 9">
    <name type="scientific">Pseudonocardia adelaidensis</name>
    <dbReference type="NCBI Taxonomy" id="648754"/>
    <lineage>
        <taxon>Bacteria</taxon>
        <taxon>Bacillati</taxon>
        <taxon>Actinomycetota</taxon>
        <taxon>Actinomycetes</taxon>
        <taxon>Pseudonocardiales</taxon>
        <taxon>Pseudonocardiaceae</taxon>
        <taxon>Pseudonocardia</taxon>
    </lineage>
</organism>
<evidence type="ECO:0000313" key="8">
    <source>
        <dbReference type="EMBL" id="GAA5121688.1"/>
    </source>
</evidence>
<dbReference type="InterPro" id="IPR002104">
    <property type="entry name" value="Integrase_catalytic"/>
</dbReference>
<comment type="caution">
    <text evidence="8">The sequence shown here is derived from an EMBL/GenBank/DDBJ whole genome shotgun (WGS) entry which is preliminary data.</text>
</comment>
<evidence type="ECO:0000313" key="9">
    <source>
        <dbReference type="Proteomes" id="UP001500804"/>
    </source>
</evidence>
<dbReference type="InterPro" id="IPR010998">
    <property type="entry name" value="Integrase_recombinase_N"/>
</dbReference>
<keyword evidence="9" id="KW-1185">Reference proteome</keyword>
<dbReference type="PROSITE" id="PS51898">
    <property type="entry name" value="TYR_RECOMBINASE"/>
    <property type="match status" value="1"/>
</dbReference>
<reference evidence="9" key="1">
    <citation type="journal article" date="2019" name="Int. J. Syst. Evol. Microbiol.">
        <title>The Global Catalogue of Microorganisms (GCM) 10K type strain sequencing project: providing services to taxonomists for standard genome sequencing and annotation.</title>
        <authorList>
            <consortium name="The Broad Institute Genomics Platform"/>
            <consortium name="The Broad Institute Genome Sequencing Center for Infectious Disease"/>
            <person name="Wu L."/>
            <person name="Ma J."/>
        </authorList>
    </citation>
    <scope>NUCLEOTIDE SEQUENCE [LARGE SCALE GENOMIC DNA]</scope>
    <source>
        <strain evidence="9">JCM 18302</strain>
    </source>
</reference>
<name>A0ABP9NK48_9PSEU</name>
<dbReference type="Gene3D" id="1.10.150.130">
    <property type="match status" value="1"/>
</dbReference>
<evidence type="ECO:0000256" key="1">
    <source>
        <dbReference type="ARBA" id="ARBA00008857"/>
    </source>
</evidence>
<sequence>MDLLTLLEDWHLSLRAANKAPRTIDAYVEAGTKFAKFIGDKTQVNHRDIQRYLVHLADTPHQRTGKRVTDSYVAGHYRRLQQFFRWLEEEGEITPSPFHRLKPPAVPVKPVPLLEDSEVRRLLNIRDKRSQALLRVLLDTGVRVSELVSMRRSNPALVHGKGRKERTVYWSDSTELALRRYLRTRTDNHEALWVGAKGPLTTSGVRQIIEKLGDDAGISGLHPHMFRHLFAHNWMMAGGSEGDLMRLCGWSAREMVLRYGASGADKRAEKAFRTLNVSARY</sequence>
<evidence type="ECO:0008006" key="10">
    <source>
        <dbReference type="Google" id="ProtNLM"/>
    </source>
</evidence>
<evidence type="ECO:0000256" key="4">
    <source>
        <dbReference type="ARBA" id="ARBA00023172"/>
    </source>
</evidence>
<dbReference type="PANTHER" id="PTHR30349">
    <property type="entry name" value="PHAGE INTEGRASE-RELATED"/>
    <property type="match status" value="1"/>
</dbReference>
<dbReference type="Pfam" id="PF00589">
    <property type="entry name" value="Phage_integrase"/>
    <property type="match status" value="1"/>
</dbReference>
<evidence type="ECO:0000259" key="7">
    <source>
        <dbReference type="PROSITE" id="PS51900"/>
    </source>
</evidence>
<gene>
    <name evidence="8" type="ORF">GCM10023320_30860</name>
</gene>
<keyword evidence="3 5" id="KW-0238">DNA-binding</keyword>
<dbReference type="InterPro" id="IPR013762">
    <property type="entry name" value="Integrase-like_cat_sf"/>
</dbReference>
<comment type="similarity">
    <text evidence="1">Belongs to the 'phage' integrase family.</text>
</comment>
<dbReference type="Proteomes" id="UP001500804">
    <property type="component" value="Unassembled WGS sequence"/>
</dbReference>
<dbReference type="Pfam" id="PF13495">
    <property type="entry name" value="Phage_int_SAM_4"/>
    <property type="match status" value="1"/>
</dbReference>
<evidence type="ECO:0000259" key="6">
    <source>
        <dbReference type="PROSITE" id="PS51898"/>
    </source>
</evidence>
<evidence type="ECO:0000256" key="5">
    <source>
        <dbReference type="PROSITE-ProRule" id="PRU01248"/>
    </source>
</evidence>
<feature type="domain" description="Tyr recombinase" evidence="6">
    <location>
        <begin position="108"/>
        <end position="273"/>
    </location>
</feature>
<protein>
    <recommendedName>
        <fullName evidence="10">Integrase/recombinase XerD</fullName>
    </recommendedName>
</protein>
<dbReference type="InterPro" id="IPR050090">
    <property type="entry name" value="Tyrosine_recombinase_XerCD"/>
</dbReference>
<feature type="domain" description="Core-binding (CB)" evidence="7">
    <location>
        <begin position="1"/>
        <end position="88"/>
    </location>
</feature>